<evidence type="ECO:0000256" key="2">
    <source>
        <dbReference type="SAM" id="MobiDB-lite"/>
    </source>
</evidence>
<name>A0A9P4PZW0_9PEZI</name>
<accession>A0A9P4PZW0</accession>
<dbReference type="Gene3D" id="3.90.550.20">
    <property type="match status" value="1"/>
</dbReference>
<dbReference type="EMBL" id="MU003832">
    <property type="protein sequence ID" value="KAF2717978.1"/>
    <property type="molecule type" value="Genomic_DNA"/>
</dbReference>
<dbReference type="InterPro" id="IPR029044">
    <property type="entry name" value="Nucleotide-diphossugar_trans"/>
</dbReference>
<dbReference type="InterPro" id="IPR007577">
    <property type="entry name" value="GlycoTrfase_DXD_sugar-bd_CS"/>
</dbReference>
<evidence type="ECO:0000313" key="4">
    <source>
        <dbReference type="Proteomes" id="UP000799441"/>
    </source>
</evidence>
<organism evidence="3 4">
    <name type="scientific">Polychaeton citri CBS 116435</name>
    <dbReference type="NCBI Taxonomy" id="1314669"/>
    <lineage>
        <taxon>Eukaryota</taxon>
        <taxon>Fungi</taxon>
        <taxon>Dikarya</taxon>
        <taxon>Ascomycota</taxon>
        <taxon>Pezizomycotina</taxon>
        <taxon>Dothideomycetes</taxon>
        <taxon>Dothideomycetidae</taxon>
        <taxon>Capnodiales</taxon>
        <taxon>Capnodiaceae</taxon>
        <taxon>Polychaeton</taxon>
    </lineage>
</organism>
<dbReference type="GO" id="GO:1901135">
    <property type="term" value="P:carbohydrate derivative metabolic process"/>
    <property type="evidence" value="ECO:0007669"/>
    <property type="project" value="UniProtKB-ARBA"/>
</dbReference>
<sequence length="625" mass="70611">MSGARASVVLIRNLALAAFLYAAIYLTVELAGSPSRRAGISTKLPGLPSTITKALHHSYSQSTGDDSVKLRPPSRTTVKINPYANTFNRPASAVEINDAYIGRRPSVDTEADLEHLVKACRGTYDGMEKVKDVSSCLQYLAEEEDEYYYLPEKQDRASAQDPRKAEYADADGQGNTLSHYPSYKAASEEDLGRCNGPIIPYHVYWSGPSTWKVEAFVKAYLYTQNLPCSRLWLWLDADKDPYAVYKFLNADPIFTRFLPLIERGDIRVLPWRFPTKIPLPHGFDHTDGIGYYKTPGAYDIKGERTIADGIVENLQGQQFLQLKQTQMTFFAQALRDAVRFVILHLHGGIYLDMDIMLLRDMRPMLVSQKHDFAERWAAYSSPGDFNTAVLSLSANSSLSSYLLRGGVRMGLNFHPRVIGRMALKDGRDQELLMLETAAFDPIWTEFNLNREGKCTVPCLKDYSAAFKGKVGILKEEWESYSGLQLEHTNTTQESKTKAHHSQGMFQALTNIGSTTSVTITEAGDPLGSWSSTDEEERVLRNEGVVLQYRPEEDKYPPNNRTMENFFRGAWTYHVNARWTQRPEPSSWIDVIQKAHDRFFSGGVNLYGESWTGPALTPYNRWPEHV</sequence>
<comment type="caution">
    <text evidence="3">The sequence shown here is derived from an EMBL/GenBank/DDBJ whole genome shotgun (WGS) entry which is preliminary data.</text>
</comment>
<reference evidence="3" key="1">
    <citation type="journal article" date="2020" name="Stud. Mycol.">
        <title>101 Dothideomycetes genomes: a test case for predicting lifestyles and emergence of pathogens.</title>
        <authorList>
            <person name="Haridas S."/>
            <person name="Albert R."/>
            <person name="Binder M."/>
            <person name="Bloem J."/>
            <person name="Labutti K."/>
            <person name="Salamov A."/>
            <person name="Andreopoulos B."/>
            <person name="Baker S."/>
            <person name="Barry K."/>
            <person name="Bills G."/>
            <person name="Bluhm B."/>
            <person name="Cannon C."/>
            <person name="Castanera R."/>
            <person name="Culley D."/>
            <person name="Daum C."/>
            <person name="Ezra D."/>
            <person name="Gonzalez J."/>
            <person name="Henrissat B."/>
            <person name="Kuo A."/>
            <person name="Liang C."/>
            <person name="Lipzen A."/>
            <person name="Lutzoni F."/>
            <person name="Magnuson J."/>
            <person name="Mondo S."/>
            <person name="Nolan M."/>
            <person name="Ohm R."/>
            <person name="Pangilinan J."/>
            <person name="Park H.-J."/>
            <person name="Ramirez L."/>
            <person name="Alfaro M."/>
            <person name="Sun H."/>
            <person name="Tritt A."/>
            <person name="Yoshinaga Y."/>
            <person name="Zwiers L.-H."/>
            <person name="Turgeon B."/>
            <person name="Goodwin S."/>
            <person name="Spatafora J."/>
            <person name="Crous P."/>
            <person name="Grigoriev I."/>
        </authorList>
    </citation>
    <scope>NUCLEOTIDE SEQUENCE</scope>
    <source>
        <strain evidence="3">CBS 116435</strain>
    </source>
</reference>
<dbReference type="Proteomes" id="UP000799441">
    <property type="component" value="Unassembled WGS sequence"/>
</dbReference>
<evidence type="ECO:0000256" key="1">
    <source>
        <dbReference type="ARBA" id="ARBA00009003"/>
    </source>
</evidence>
<dbReference type="AlphaFoldDB" id="A0A9P4PZW0"/>
<dbReference type="SUPFAM" id="SSF53448">
    <property type="entry name" value="Nucleotide-diphospho-sugar transferases"/>
    <property type="match status" value="1"/>
</dbReference>
<gene>
    <name evidence="3" type="ORF">K431DRAFT_275639</name>
</gene>
<protein>
    <recommendedName>
        <fullName evidence="5">Glycosyltransferase family 32 protein</fullName>
    </recommendedName>
</protein>
<comment type="similarity">
    <text evidence="1">Belongs to the glycosyltransferase 32 family.</text>
</comment>
<feature type="compositionally biased region" description="Basic and acidic residues" evidence="2">
    <location>
        <begin position="152"/>
        <end position="167"/>
    </location>
</feature>
<evidence type="ECO:0000313" key="3">
    <source>
        <dbReference type="EMBL" id="KAF2717978.1"/>
    </source>
</evidence>
<proteinExistence type="inferred from homology"/>
<feature type="region of interest" description="Disordered" evidence="2">
    <location>
        <begin position="151"/>
        <end position="171"/>
    </location>
</feature>
<evidence type="ECO:0008006" key="5">
    <source>
        <dbReference type="Google" id="ProtNLM"/>
    </source>
</evidence>
<dbReference type="OrthoDB" id="409543at2759"/>
<keyword evidence="4" id="KW-1185">Reference proteome</keyword>
<dbReference type="Pfam" id="PF04488">
    <property type="entry name" value="Gly_transf_sug"/>
    <property type="match status" value="1"/>
</dbReference>